<evidence type="ECO:0000313" key="10">
    <source>
        <dbReference type="Proteomes" id="UP000319897"/>
    </source>
</evidence>
<dbReference type="RefSeq" id="WP_140926539.1">
    <property type="nucleotide sequence ID" value="NZ_VFSU01000011.1"/>
</dbReference>
<evidence type="ECO:0000256" key="5">
    <source>
        <dbReference type="RuleBase" id="RU003495"/>
    </source>
</evidence>
<evidence type="ECO:0000256" key="4">
    <source>
        <dbReference type="HAMAP-Rule" id="MF_02071"/>
    </source>
</evidence>
<keyword evidence="10" id="KW-1185">Reference proteome</keyword>
<dbReference type="PANTHER" id="PTHR34183:SF1">
    <property type="entry name" value="ENDOLYTIC PEPTIDOGLYCAN TRANSGLYCOSYLASE RLPA"/>
    <property type="match status" value="1"/>
</dbReference>
<keyword evidence="1 7" id="KW-0732">Signal</keyword>
<dbReference type="GO" id="GO:0009279">
    <property type="term" value="C:cell outer membrane"/>
    <property type="evidence" value="ECO:0007669"/>
    <property type="project" value="TreeGrafter"/>
</dbReference>
<dbReference type="GO" id="GO:0005886">
    <property type="term" value="C:plasma membrane"/>
    <property type="evidence" value="ECO:0007669"/>
    <property type="project" value="UniProtKB-SubCell"/>
</dbReference>
<dbReference type="EMBL" id="VFSU01000011">
    <property type="protein sequence ID" value="TPE63600.1"/>
    <property type="molecule type" value="Genomic_DNA"/>
</dbReference>
<keyword evidence="3 4" id="KW-0961">Cell wall biogenesis/degradation</keyword>
<feature type="region of interest" description="Disordered" evidence="6">
    <location>
        <begin position="22"/>
        <end position="44"/>
    </location>
</feature>
<keyword evidence="4" id="KW-0449">Lipoprotein</keyword>
<proteinExistence type="inferred from homology"/>
<evidence type="ECO:0000259" key="8">
    <source>
        <dbReference type="PROSITE" id="PS51724"/>
    </source>
</evidence>
<dbReference type="GO" id="GO:0000270">
    <property type="term" value="P:peptidoglycan metabolic process"/>
    <property type="evidence" value="ECO:0007669"/>
    <property type="project" value="UniProtKB-UniRule"/>
</dbReference>
<dbReference type="InterPro" id="IPR012997">
    <property type="entry name" value="RplA"/>
</dbReference>
<evidence type="ECO:0000256" key="2">
    <source>
        <dbReference type="ARBA" id="ARBA00023239"/>
    </source>
</evidence>
<dbReference type="NCBIfam" id="TIGR00413">
    <property type="entry name" value="rlpA"/>
    <property type="match status" value="1"/>
</dbReference>
<dbReference type="GO" id="GO:0042834">
    <property type="term" value="F:peptidoglycan binding"/>
    <property type="evidence" value="ECO:0007669"/>
    <property type="project" value="InterPro"/>
</dbReference>
<evidence type="ECO:0000313" key="9">
    <source>
        <dbReference type="EMBL" id="TPE63600.1"/>
    </source>
</evidence>
<feature type="domain" description="SPOR" evidence="8">
    <location>
        <begin position="206"/>
        <end position="280"/>
    </location>
</feature>
<comment type="function">
    <text evidence="4">Lytic transglycosylase with a strong preference for naked glycan strands that lack stem peptides.</text>
</comment>
<dbReference type="PROSITE" id="PS51257">
    <property type="entry name" value="PROKAR_LIPOPROTEIN"/>
    <property type="match status" value="1"/>
</dbReference>
<comment type="similarity">
    <text evidence="4 5">Belongs to the RlpA family.</text>
</comment>
<evidence type="ECO:0000256" key="1">
    <source>
        <dbReference type="ARBA" id="ARBA00022729"/>
    </source>
</evidence>
<dbReference type="OrthoDB" id="9779128at2"/>
<dbReference type="Gene3D" id="2.40.40.10">
    <property type="entry name" value="RlpA-like domain"/>
    <property type="match status" value="1"/>
</dbReference>
<dbReference type="PROSITE" id="PS51724">
    <property type="entry name" value="SPOR"/>
    <property type="match status" value="1"/>
</dbReference>
<dbReference type="InterPro" id="IPR007730">
    <property type="entry name" value="SPOR-like_dom"/>
</dbReference>
<evidence type="ECO:0000256" key="3">
    <source>
        <dbReference type="ARBA" id="ARBA00023316"/>
    </source>
</evidence>
<reference evidence="9 10" key="1">
    <citation type="submission" date="2019-06" db="EMBL/GenBank/DDBJ databases">
        <authorList>
            <person name="Lee I."/>
            <person name="Jang G.I."/>
            <person name="Hwang C.Y."/>
        </authorList>
    </citation>
    <scope>NUCLEOTIDE SEQUENCE [LARGE SCALE GENOMIC DNA]</scope>
    <source>
        <strain evidence="9 10">PAMC 28131</strain>
    </source>
</reference>
<dbReference type="HAMAP" id="MF_02071">
    <property type="entry name" value="RlpA"/>
    <property type="match status" value="1"/>
</dbReference>
<comment type="caution">
    <text evidence="9">The sequence shown here is derived from an EMBL/GenBank/DDBJ whole genome shotgun (WGS) entry which is preliminary data.</text>
</comment>
<dbReference type="PANTHER" id="PTHR34183">
    <property type="entry name" value="ENDOLYTIC PEPTIDOGLYCAN TRANSGLYCOSYLASE RLPA"/>
    <property type="match status" value="1"/>
</dbReference>
<keyword evidence="2 4" id="KW-0456">Lyase</keyword>
<accession>A0A501XSQ1</accession>
<dbReference type="Pfam" id="PF05036">
    <property type="entry name" value="SPOR"/>
    <property type="match status" value="1"/>
</dbReference>
<sequence>MRFSPLSVSSLLLLAACASQPKPPVTASKPLPKPTPHVPAGPAVQGVKVGKPYQVFGVTYYPADDRGYDKQGIASWYGPTFHEKATANGETYNQDDITAAHKTLPMPSWVEVTNLDNGRVLVVRINDRGPFVDGRIIDLSRKSAQLLGVDGPGLAKVRVKRVFPEGDWARGAPVLASAPAQNKPALAPAPAAVPAPLAAPPVVVAAAPAGGRYIQVAALSDEARARALASVLGDFGPAFAAPSGTGMWRVRIGPLADVAAADLLEDVRAAGYPQARVVTP</sequence>
<keyword evidence="4" id="KW-0564">Palmitate</keyword>
<evidence type="ECO:0000256" key="7">
    <source>
        <dbReference type="SAM" id="SignalP"/>
    </source>
</evidence>
<dbReference type="Pfam" id="PF03330">
    <property type="entry name" value="DPBB_1"/>
    <property type="match status" value="1"/>
</dbReference>
<dbReference type="GO" id="GO:0071555">
    <property type="term" value="P:cell wall organization"/>
    <property type="evidence" value="ECO:0007669"/>
    <property type="project" value="UniProtKB-KW"/>
</dbReference>
<gene>
    <name evidence="4" type="primary">rlpA</name>
    <name evidence="9" type="ORF">FJQ54_01640</name>
</gene>
<dbReference type="Proteomes" id="UP000319897">
    <property type="component" value="Unassembled WGS sequence"/>
</dbReference>
<feature type="chain" id="PRO_5021521156" description="Endolytic peptidoglycan transglycosylase RlpA" evidence="7">
    <location>
        <begin position="22"/>
        <end position="280"/>
    </location>
</feature>
<keyword evidence="4" id="KW-0472">Membrane</keyword>
<dbReference type="InterPro" id="IPR036908">
    <property type="entry name" value="RlpA-like_sf"/>
</dbReference>
<organism evidence="9 10">
    <name type="scientific">Sandaracinobacter neustonicus</name>
    <dbReference type="NCBI Taxonomy" id="1715348"/>
    <lineage>
        <taxon>Bacteria</taxon>
        <taxon>Pseudomonadati</taxon>
        <taxon>Pseudomonadota</taxon>
        <taxon>Alphaproteobacteria</taxon>
        <taxon>Sphingomonadales</taxon>
        <taxon>Sphingosinicellaceae</taxon>
        <taxon>Sandaracinobacter</taxon>
    </lineage>
</organism>
<name>A0A501XSQ1_9SPHN</name>
<feature type="signal peptide" evidence="7">
    <location>
        <begin position="1"/>
        <end position="21"/>
    </location>
</feature>
<dbReference type="SUPFAM" id="SSF110997">
    <property type="entry name" value="Sporulation related repeat"/>
    <property type="match status" value="1"/>
</dbReference>
<comment type="subcellular location">
    <subcellularLocation>
        <location evidence="4">Cell membrane</location>
        <topology evidence="4">Lipid-anchor</topology>
    </subcellularLocation>
</comment>
<dbReference type="InterPro" id="IPR009009">
    <property type="entry name" value="RlpA-like_DPBB"/>
</dbReference>
<evidence type="ECO:0000256" key="6">
    <source>
        <dbReference type="SAM" id="MobiDB-lite"/>
    </source>
</evidence>
<dbReference type="SUPFAM" id="SSF50685">
    <property type="entry name" value="Barwin-like endoglucanases"/>
    <property type="match status" value="1"/>
</dbReference>
<protein>
    <recommendedName>
        <fullName evidence="4">Endolytic peptidoglycan transglycosylase RlpA</fullName>
        <ecNumber evidence="4">4.2.2.-</ecNumber>
    </recommendedName>
</protein>
<dbReference type="Gene3D" id="3.30.70.1070">
    <property type="entry name" value="Sporulation related repeat"/>
    <property type="match status" value="1"/>
</dbReference>
<dbReference type="EC" id="4.2.2.-" evidence="4"/>
<keyword evidence="4" id="KW-1003">Cell membrane</keyword>
<dbReference type="InterPro" id="IPR034718">
    <property type="entry name" value="RlpA"/>
</dbReference>
<dbReference type="InterPro" id="IPR036680">
    <property type="entry name" value="SPOR-like_sf"/>
</dbReference>
<dbReference type="CDD" id="cd22268">
    <property type="entry name" value="DPBB_RlpA-like"/>
    <property type="match status" value="1"/>
</dbReference>
<dbReference type="AlphaFoldDB" id="A0A501XSQ1"/>
<dbReference type="GO" id="GO:0008932">
    <property type="term" value="F:lytic endotransglycosylase activity"/>
    <property type="evidence" value="ECO:0007669"/>
    <property type="project" value="UniProtKB-UniRule"/>
</dbReference>